<keyword evidence="2" id="KW-1185">Reference proteome</keyword>
<dbReference type="Gene3D" id="3.80.10.10">
    <property type="entry name" value="Ribonuclease Inhibitor"/>
    <property type="match status" value="1"/>
</dbReference>
<dbReference type="InterPro" id="IPR032675">
    <property type="entry name" value="LRR_dom_sf"/>
</dbReference>
<dbReference type="Proteomes" id="UP000027222">
    <property type="component" value="Unassembled WGS sequence"/>
</dbReference>
<evidence type="ECO:0000313" key="1">
    <source>
        <dbReference type="EMBL" id="KDR79821.1"/>
    </source>
</evidence>
<dbReference type="HOGENOM" id="CLU_063711_0_0_1"/>
<protein>
    <submittedName>
        <fullName evidence="1">Uncharacterized protein</fullName>
    </submittedName>
</protein>
<gene>
    <name evidence="1" type="ORF">GALMADRAFT_153580</name>
</gene>
<evidence type="ECO:0000313" key="2">
    <source>
        <dbReference type="Proteomes" id="UP000027222"/>
    </source>
</evidence>
<dbReference type="AlphaFoldDB" id="A0A067T9K9"/>
<dbReference type="OrthoDB" id="2891411at2759"/>
<organism evidence="1 2">
    <name type="scientific">Galerina marginata (strain CBS 339.88)</name>
    <dbReference type="NCBI Taxonomy" id="685588"/>
    <lineage>
        <taxon>Eukaryota</taxon>
        <taxon>Fungi</taxon>
        <taxon>Dikarya</taxon>
        <taxon>Basidiomycota</taxon>
        <taxon>Agaricomycotina</taxon>
        <taxon>Agaricomycetes</taxon>
        <taxon>Agaricomycetidae</taxon>
        <taxon>Agaricales</taxon>
        <taxon>Agaricineae</taxon>
        <taxon>Strophariaceae</taxon>
        <taxon>Galerina</taxon>
    </lineage>
</organism>
<sequence length="408" mass="46375">MEDRSRRMVTRSKKLKVQKDSPAAISKPLIIRANKMAKSARPEKKEVKNGASLNTNGFPMLPDELLLEIMSFYPPKSDLLSMEPNDYRALAQDASEYAVKRDTLIALAQTCRNLRRFCRPYIWSRIEVCHGIRVGEAVLGVWTKGSTTASIDRMFNAELVRQLEIVTVRDPSLAKYIKLLNVDLRDYSTPTVLAELARCIALFPNLRLVKLNVSSSKRKTDKLDTAVGKAFSSYLYPQVDQAFVSKSAIAFLRCCPSLRLANLMDYGIRRSSDYGLAMRLKGSCPRLENLMMGIGEVDCKETLQAFPNLREVTLVLHAFHHGLFMNKIAMFSTLKHLKYIKLTAITSLQEADRRTILDMAIQILLKLQKEDKEEKEASLTYTAQDSPRYLAYWNQKTETICLPVPKPR</sequence>
<accession>A0A067T9K9</accession>
<proteinExistence type="predicted"/>
<dbReference type="EMBL" id="KL142372">
    <property type="protein sequence ID" value="KDR79821.1"/>
    <property type="molecule type" value="Genomic_DNA"/>
</dbReference>
<name>A0A067T9K9_GALM3</name>
<dbReference type="CDD" id="cd09917">
    <property type="entry name" value="F-box_SF"/>
    <property type="match status" value="1"/>
</dbReference>
<reference evidence="2" key="1">
    <citation type="journal article" date="2014" name="Proc. Natl. Acad. Sci. U.S.A.">
        <title>Extensive sampling of basidiomycete genomes demonstrates inadequacy of the white-rot/brown-rot paradigm for wood decay fungi.</title>
        <authorList>
            <person name="Riley R."/>
            <person name="Salamov A.A."/>
            <person name="Brown D.W."/>
            <person name="Nagy L.G."/>
            <person name="Floudas D."/>
            <person name="Held B.W."/>
            <person name="Levasseur A."/>
            <person name="Lombard V."/>
            <person name="Morin E."/>
            <person name="Otillar R."/>
            <person name="Lindquist E.A."/>
            <person name="Sun H."/>
            <person name="LaButti K.M."/>
            <person name="Schmutz J."/>
            <person name="Jabbour D."/>
            <person name="Luo H."/>
            <person name="Baker S.E."/>
            <person name="Pisabarro A.G."/>
            <person name="Walton J.D."/>
            <person name="Blanchette R.A."/>
            <person name="Henrissat B."/>
            <person name="Martin F."/>
            <person name="Cullen D."/>
            <person name="Hibbett D.S."/>
            <person name="Grigoriev I.V."/>
        </authorList>
    </citation>
    <scope>NUCLEOTIDE SEQUENCE [LARGE SCALE GENOMIC DNA]</scope>
    <source>
        <strain evidence="2">CBS 339.88</strain>
    </source>
</reference>